<keyword evidence="2" id="KW-0902">Two-component regulatory system</keyword>
<dbReference type="SMART" id="SM00448">
    <property type="entry name" value="REC"/>
    <property type="match status" value="1"/>
</dbReference>
<evidence type="ECO:0000259" key="4">
    <source>
        <dbReference type="PROSITE" id="PS50110"/>
    </source>
</evidence>
<dbReference type="Pfam" id="PF00072">
    <property type="entry name" value="Response_reg"/>
    <property type="match status" value="1"/>
</dbReference>
<dbReference type="InterPro" id="IPR011006">
    <property type="entry name" value="CheY-like_superfamily"/>
</dbReference>
<accession>A0A518H3V3</accession>
<evidence type="ECO:0000256" key="1">
    <source>
        <dbReference type="ARBA" id="ARBA00022553"/>
    </source>
</evidence>
<dbReference type="RefSeq" id="WP_197447045.1">
    <property type="nucleotide sequence ID" value="NZ_CP036426.1"/>
</dbReference>
<gene>
    <name evidence="5" type="primary">mprA_1</name>
    <name evidence="5" type="ORF">ElP_34010</name>
</gene>
<feature type="modified residue" description="4-aspartylphosphate" evidence="3">
    <location>
        <position position="52"/>
    </location>
</feature>
<keyword evidence="1 3" id="KW-0597">Phosphoprotein</keyword>
<dbReference type="SUPFAM" id="SSF52172">
    <property type="entry name" value="CheY-like"/>
    <property type="match status" value="1"/>
</dbReference>
<dbReference type="InterPro" id="IPR001789">
    <property type="entry name" value="Sig_transdc_resp-reg_receiver"/>
</dbReference>
<sequence>MAPRLLIVEDDFTLSEVWRTVFSARGWEVSVASSVAEGLARLDPAPDYLILDLQLPDGAGEAVLRRVRDSGLKTRVAVTTGSDDASRLAALEPEALFRKPVDVVDVWRLGSLSEAG</sequence>
<reference evidence="5 6" key="1">
    <citation type="submission" date="2019-02" db="EMBL/GenBank/DDBJ databases">
        <title>Deep-cultivation of Planctomycetes and their phenomic and genomic characterization uncovers novel biology.</title>
        <authorList>
            <person name="Wiegand S."/>
            <person name="Jogler M."/>
            <person name="Boedeker C."/>
            <person name="Pinto D."/>
            <person name="Vollmers J."/>
            <person name="Rivas-Marin E."/>
            <person name="Kohn T."/>
            <person name="Peeters S.H."/>
            <person name="Heuer A."/>
            <person name="Rast P."/>
            <person name="Oberbeckmann S."/>
            <person name="Bunk B."/>
            <person name="Jeske O."/>
            <person name="Meyerdierks A."/>
            <person name="Storesund J.E."/>
            <person name="Kallscheuer N."/>
            <person name="Luecker S."/>
            <person name="Lage O.M."/>
            <person name="Pohl T."/>
            <person name="Merkel B.J."/>
            <person name="Hornburger P."/>
            <person name="Mueller R.-W."/>
            <person name="Bruemmer F."/>
            <person name="Labrenz M."/>
            <person name="Spormann A.M."/>
            <person name="Op den Camp H."/>
            <person name="Overmann J."/>
            <person name="Amann R."/>
            <person name="Jetten M.S.M."/>
            <person name="Mascher T."/>
            <person name="Medema M.H."/>
            <person name="Devos D.P."/>
            <person name="Kaster A.-K."/>
            <person name="Ovreas L."/>
            <person name="Rohde M."/>
            <person name="Galperin M.Y."/>
            <person name="Jogler C."/>
        </authorList>
    </citation>
    <scope>NUCLEOTIDE SEQUENCE [LARGE SCALE GENOMIC DNA]</scope>
    <source>
        <strain evidence="5 6">ElP</strain>
    </source>
</reference>
<dbReference type="Proteomes" id="UP000317835">
    <property type="component" value="Chromosome"/>
</dbReference>
<dbReference type="GO" id="GO:0000160">
    <property type="term" value="P:phosphorelay signal transduction system"/>
    <property type="evidence" value="ECO:0007669"/>
    <property type="project" value="UniProtKB-KW"/>
</dbReference>
<feature type="domain" description="Response regulatory" evidence="4">
    <location>
        <begin position="4"/>
        <end position="114"/>
    </location>
</feature>
<keyword evidence="6" id="KW-1185">Reference proteome</keyword>
<dbReference type="PROSITE" id="PS50110">
    <property type="entry name" value="RESPONSE_REGULATORY"/>
    <property type="match status" value="1"/>
</dbReference>
<name>A0A518H3V3_9BACT</name>
<dbReference type="CDD" id="cd00156">
    <property type="entry name" value="REC"/>
    <property type="match status" value="1"/>
</dbReference>
<evidence type="ECO:0000256" key="2">
    <source>
        <dbReference type="ARBA" id="ARBA00023012"/>
    </source>
</evidence>
<dbReference type="PANTHER" id="PTHR44591">
    <property type="entry name" value="STRESS RESPONSE REGULATOR PROTEIN 1"/>
    <property type="match status" value="1"/>
</dbReference>
<evidence type="ECO:0000313" key="6">
    <source>
        <dbReference type="Proteomes" id="UP000317835"/>
    </source>
</evidence>
<evidence type="ECO:0000313" key="5">
    <source>
        <dbReference type="EMBL" id="QDV35498.1"/>
    </source>
</evidence>
<dbReference type="EMBL" id="CP036426">
    <property type="protein sequence ID" value="QDV35498.1"/>
    <property type="molecule type" value="Genomic_DNA"/>
</dbReference>
<evidence type="ECO:0000256" key="3">
    <source>
        <dbReference type="PROSITE-ProRule" id="PRU00169"/>
    </source>
</evidence>
<dbReference type="PANTHER" id="PTHR44591:SF14">
    <property type="entry name" value="PROTEIN PILG"/>
    <property type="match status" value="1"/>
</dbReference>
<dbReference type="KEGG" id="tpla:ElP_34010"/>
<proteinExistence type="predicted"/>
<organism evidence="5 6">
    <name type="scientific">Tautonia plasticadhaerens</name>
    <dbReference type="NCBI Taxonomy" id="2527974"/>
    <lineage>
        <taxon>Bacteria</taxon>
        <taxon>Pseudomonadati</taxon>
        <taxon>Planctomycetota</taxon>
        <taxon>Planctomycetia</taxon>
        <taxon>Isosphaerales</taxon>
        <taxon>Isosphaeraceae</taxon>
        <taxon>Tautonia</taxon>
    </lineage>
</organism>
<dbReference type="Gene3D" id="3.40.50.2300">
    <property type="match status" value="1"/>
</dbReference>
<dbReference type="InterPro" id="IPR050595">
    <property type="entry name" value="Bact_response_regulator"/>
</dbReference>
<dbReference type="AlphaFoldDB" id="A0A518H3V3"/>
<protein>
    <submittedName>
        <fullName evidence="5">Response regulator MprA</fullName>
    </submittedName>
</protein>